<reference evidence="1 2" key="1">
    <citation type="journal article" date="2015" name="Genome Announc.">
        <title>Expanding the biotechnology potential of lactobacilli through comparative genomics of 213 strains and associated genera.</title>
        <authorList>
            <person name="Sun Z."/>
            <person name="Harris H.M."/>
            <person name="McCann A."/>
            <person name="Guo C."/>
            <person name="Argimon S."/>
            <person name="Zhang W."/>
            <person name="Yang X."/>
            <person name="Jeffery I.B."/>
            <person name="Cooney J.C."/>
            <person name="Kagawa T.F."/>
            <person name="Liu W."/>
            <person name="Song Y."/>
            <person name="Salvetti E."/>
            <person name="Wrobel A."/>
            <person name="Rasinkangas P."/>
            <person name="Parkhill J."/>
            <person name="Rea M.C."/>
            <person name="O'Sullivan O."/>
            <person name="Ritari J."/>
            <person name="Douillard F.P."/>
            <person name="Paul Ross R."/>
            <person name="Yang R."/>
            <person name="Briner A.E."/>
            <person name="Felis G.E."/>
            <person name="de Vos W.M."/>
            <person name="Barrangou R."/>
            <person name="Klaenhammer T.R."/>
            <person name="Caufield P.W."/>
            <person name="Cui Y."/>
            <person name="Zhang H."/>
            <person name="O'Toole P.W."/>
        </authorList>
    </citation>
    <scope>NUCLEOTIDE SEQUENCE [LARGE SCALE GENOMIC DNA]</scope>
    <source>
        <strain evidence="1 2">DSM 22697</strain>
    </source>
</reference>
<dbReference type="AlphaFoldDB" id="A0A0R2F9Q5"/>
<dbReference type="PATRIC" id="fig|1423730.4.peg.1038"/>
<accession>A0A0R2F9Q5</accession>
<name>A0A0R2F9Q5_9LACO</name>
<gene>
    <name evidence="1" type="ORF">FC75_GL000984</name>
</gene>
<protein>
    <submittedName>
        <fullName evidence="1">Uncharacterized protein</fullName>
    </submittedName>
</protein>
<dbReference type="EMBL" id="AYZJ01000019">
    <property type="protein sequence ID" value="KRN25072.1"/>
    <property type="molecule type" value="Genomic_DNA"/>
</dbReference>
<proteinExistence type="predicted"/>
<dbReference type="Proteomes" id="UP000050865">
    <property type="component" value="Unassembled WGS sequence"/>
</dbReference>
<comment type="caution">
    <text evidence="1">The sequence shown here is derived from an EMBL/GenBank/DDBJ whole genome shotgun (WGS) entry which is preliminary data.</text>
</comment>
<organism evidence="1 2">
    <name type="scientific">Lacticaseibacillus camelliae DSM 22697 = JCM 13995</name>
    <dbReference type="NCBI Taxonomy" id="1423730"/>
    <lineage>
        <taxon>Bacteria</taxon>
        <taxon>Bacillati</taxon>
        <taxon>Bacillota</taxon>
        <taxon>Bacilli</taxon>
        <taxon>Lactobacillales</taxon>
        <taxon>Lactobacillaceae</taxon>
        <taxon>Lacticaseibacillus</taxon>
    </lineage>
</organism>
<evidence type="ECO:0000313" key="1">
    <source>
        <dbReference type="EMBL" id="KRN25072.1"/>
    </source>
</evidence>
<evidence type="ECO:0000313" key="2">
    <source>
        <dbReference type="Proteomes" id="UP000050865"/>
    </source>
</evidence>
<keyword evidence="2" id="KW-1185">Reference proteome</keyword>
<sequence>MVPLSGQQAYNAGEKTKEMALMHEIPETMAQVTALVDQSRQNGQPLTEEQVIQGGLQNWMQELLDEGIEGGYLTAQLTDSGLTVLDITGKLLLKTDTLTAAKLVPAFKQDPHMTLMNVQTAMRKIIDSGRL</sequence>